<feature type="domain" description="ShKT" evidence="10">
    <location>
        <begin position="388"/>
        <end position="424"/>
    </location>
</feature>
<evidence type="ECO:0000313" key="13">
    <source>
        <dbReference type="Proteomes" id="UP000678393"/>
    </source>
</evidence>
<comment type="function">
    <text evidence="1">Metalloprotease.</text>
</comment>
<dbReference type="Proteomes" id="UP000678393">
    <property type="component" value="Unassembled WGS sequence"/>
</dbReference>
<keyword evidence="2 8" id="KW-0645">Protease</keyword>
<comment type="caution">
    <text evidence="12">The sequence shown here is derived from an EMBL/GenBank/DDBJ whole genome shotgun (WGS) entry which is preliminary data.</text>
</comment>
<feature type="binding site" evidence="8">
    <location>
        <position position="190"/>
    </location>
    <ligand>
        <name>Zn(2+)</name>
        <dbReference type="ChEBI" id="CHEBI:29105"/>
        <note>catalytic</note>
    </ligand>
</feature>
<dbReference type="Gene3D" id="3.40.390.10">
    <property type="entry name" value="Collagenase (Catalytic Domain)"/>
    <property type="match status" value="1"/>
</dbReference>
<keyword evidence="3 8" id="KW-0479">Metal-binding</keyword>
<evidence type="ECO:0000256" key="4">
    <source>
        <dbReference type="ARBA" id="ARBA00022801"/>
    </source>
</evidence>
<feature type="binding site" evidence="8">
    <location>
        <position position="184"/>
    </location>
    <ligand>
        <name>Zn(2+)</name>
        <dbReference type="ChEBI" id="CHEBI:29105"/>
        <note>catalytic</note>
    </ligand>
</feature>
<dbReference type="SUPFAM" id="SSF55486">
    <property type="entry name" value="Metalloproteases ('zincins'), catalytic domain"/>
    <property type="match status" value="1"/>
</dbReference>
<name>A0A8S3YP16_9EUPU</name>
<dbReference type="InterPro" id="IPR006026">
    <property type="entry name" value="Peptidase_Metallo"/>
</dbReference>
<dbReference type="InterPro" id="IPR003582">
    <property type="entry name" value="ShKT_dom"/>
</dbReference>
<comment type="cofactor">
    <cofactor evidence="8 9">
        <name>Zn(2+)</name>
        <dbReference type="ChEBI" id="CHEBI:29105"/>
    </cofactor>
    <text evidence="8 9">Binds 1 zinc ion per subunit.</text>
</comment>
<dbReference type="CDD" id="cd04280">
    <property type="entry name" value="ZnMc_astacin_like"/>
    <property type="match status" value="1"/>
</dbReference>
<dbReference type="SMART" id="SM00254">
    <property type="entry name" value="ShKT"/>
    <property type="match status" value="2"/>
</dbReference>
<dbReference type="Pfam" id="PF01400">
    <property type="entry name" value="Astacin"/>
    <property type="match status" value="1"/>
</dbReference>
<evidence type="ECO:0000256" key="5">
    <source>
        <dbReference type="ARBA" id="ARBA00022833"/>
    </source>
</evidence>
<dbReference type="OrthoDB" id="291007at2759"/>
<evidence type="ECO:0000256" key="9">
    <source>
        <dbReference type="RuleBase" id="RU361183"/>
    </source>
</evidence>
<dbReference type="PANTHER" id="PTHR10127:SF780">
    <property type="entry name" value="METALLOENDOPEPTIDASE"/>
    <property type="match status" value="1"/>
</dbReference>
<dbReference type="PROSITE" id="PS51670">
    <property type="entry name" value="SHKT"/>
    <property type="match status" value="2"/>
</dbReference>
<dbReference type="PANTHER" id="PTHR10127">
    <property type="entry name" value="DISCOIDIN, CUB, EGF, LAMININ , AND ZINC METALLOPROTEASE DOMAIN CONTAINING"/>
    <property type="match status" value="1"/>
</dbReference>
<dbReference type="AlphaFoldDB" id="A0A8S3YP16"/>
<keyword evidence="5 8" id="KW-0862">Zinc</keyword>
<proteinExistence type="predicted"/>
<evidence type="ECO:0000256" key="1">
    <source>
        <dbReference type="ARBA" id="ARBA00002657"/>
    </source>
</evidence>
<dbReference type="EMBL" id="CAJHNH020000511">
    <property type="protein sequence ID" value="CAG5118188.1"/>
    <property type="molecule type" value="Genomic_DNA"/>
</dbReference>
<evidence type="ECO:0000256" key="3">
    <source>
        <dbReference type="ARBA" id="ARBA00022723"/>
    </source>
</evidence>
<dbReference type="GO" id="GO:0004222">
    <property type="term" value="F:metalloendopeptidase activity"/>
    <property type="evidence" value="ECO:0007669"/>
    <property type="project" value="UniProtKB-UniRule"/>
</dbReference>
<dbReference type="GO" id="GO:0006508">
    <property type="term" value="P:proteolysis"/>
    <property type="evidence" value="ECO:0007669"/>
    <property type="project" value="UniProtKB-KW"/>
</dbReference>
<dbReference type="InterPro" id="IPR001506">
    <property type="entry name" value="Peptidase_M12A"/>
</dbReference>
<accession>A0A8S3YP16</accession>
<evidence type="ECO:0000259" key="10">
    <source>
        <dbReference type="PROSITE" id="PS51670"/>
    </source>
</evidence>
<sequence>MDSYKMSRLLVSVWSAFVYFYLFVLSEPVMCKSIDKQILDAAPKAEMFDLLHLMPEGKVMIMAELDLLLTLQQYKNLYTTPNAYRQKRKAVRDTDTRWTNCRVYYEITQAINTTNNRAVIKEAIEEWEKYTCLEFIECAEKPQRIQFMDGGGCYSQLGMQTEPQVLVLAPGCRKKGIVVHEIGHAVGWYHEHMRPDRDDFVAINLNVVPDLYHPNFIKYNNSVVNTYDIPYDYTSVMHYGNEALPGSLTTLDPSYQTRIGQRQGLSFKDIKLANIMYNCSGLGCKLKTCSHNGFVLFKEHKGEKKCSCWCDSGNVDDPLVLCSSIDKEPAQPKPVPTQLPATKPCRDVRNDCNDLKLQDADVCMTKTKLMMASCAKTCDFCGKGENMCMDYEKGCPLLAASAACKDPALERVMSMLCPASCGVCKPTNPCNIQQELMGSPQGRNEAVKVISSRLFMHTFVLVGLSLTVR</sequence>
<dbReference type="PROSITE" id="PS51864">
    <property type="entry name" value="ASTACIN"/>
    <property type="match status" value="1"/>
</dbReference>
<dbReference type="Pfam" id="PF01549">
    <property type="entry name" value="ShK"/>
    <property type="match status" value="2"/>
</dbReference>
<evidence type="ECO:0000259" key="11">
    <source>
        <dbReference type="PROSITE" id="PS51864"/>
    </source>
</evidence>
<comment type="caution">
    <text evidence="7">Lacks conserved residue(s) required for the propagation of feature annotation.</text>
</comment>
<gene>
    <name evidence="12" type="ORF">CUNI_LOCUS3746</name>
</gene>
<evidence type="ECO:0000313" key="12">
    <source>
        <dbReference type="EMBL" id="CAG5118188.1"/>
    </source>
</evidence>
<dbReference type="PRINTS" id="PR00480">
    <property type="entry name" value="ASTACIN"/>
</dbReference>
<feature type="domain" description="Peptidase M12A" evidence="11">
    <location>
        <begin position="89"/>
        <end position="280"/>
    </location>
</feature>
<evidence type="ECO:0000256" key="7">
    <source>
        <dbReference type="PROSITE-ProRule" id="PRU01005"/>
    </source>
</evidence>
<organism evidence="12 13">
    <name type="scientific">Candidula unifasciata</name>
    <dbReference type="NCBI Taxonomy" id="100452"/>
    <lineage>
        <taxon>Eukaryota</taxon>
        <taxon>Metazoa</taxon>
        <taxon>Spiralia</taxon>
        <taxon>Lophotrochozoa</taxon>
        <taxon>Mollusca</taxon>
        <taxon>Gastropoda</taxon>
        <taxon>Heterobranchia</taxon>
        <taxon>Euthyneura</taxon>
        <taxon>Panpulmonata</taxon>
        <taxon>Eupulmonata</taxon>
        <taxon>Stylommatophora</taxon>
        <taxon>Helicina</taxon>
        <taxon>Helicoidea</taxon>
        <taxon>Geomitridae</taxon>
        <taxon>Candidula</taxon>
    </lineage>
</organism>
<reference evidence="12" key="1">
    <citation type="submission" date="2021-04" db="EMBL/GenBank/DDBJ databases">
        <authorList>
            <consortium name="Molecular Ecology Group"/>
        </authorList>
    </citation>
    <scope>NUCLEOTIDE SEQUENCE</scope>
</reference>
<dbReference type="InterPro" id="IPR034035">
    <property type="entry name" value="Astacin-like_dom"/>
</dbReference>
<dbReference type="EC" id="3.4.24.-" evidence="9"/>
<keyword evidence="13" id="KW-1185">Reference proteome</keyword>
<evidence type="ECO:0000256" key="8">
    <source>
        <dbReference type="PROSITE-ProRule" id="PRU01211"/>
    </source>
</evidence>
<feature type="active site" evidence="8">
    <location>
        <position position="181"/>
    </location>
</feature>
<dbReference type="InterPro" id="IPR024079">
    <property type="entry name" value="MetalloPept_cat_dom_sf"/>
</dbReference>
<feature type="domain" description="ShKT" evidence="10">
    <location>
        <begin position="345"/>
        <end position="381"/>
    </location>
</feature>
<protein>
    <recommendedName>
        <fullName evidence="9">Metalloendopeptidase</fullName>
        <ecNumber evidence="9">3.4.24.-</ecNumber>
    </recommendedName>
</protein>
<evidence type="ECO:0000256" key="6">
    <source>
        <dbReference type="ARBA" id="ARBA00023049"/>
    </source>
</evidence>
<dbReference type="GO" id="GO:0008270">
    <property type="term" value="F:zinc ion binding"/>
    <property type="evidence" value="ECO:0007669"/>
    <property type="project" value="UniProtKB-UniRule"/>
</dbReference>
<keyword evidence="4 8" id="KW-0378">Hydrolase</keyword>
<evidence type="ECO:0000256" key="2">
    <source>
        <dbReference type="ARBA" id="ARBA00022670"/>
    </source>
</evidence>
<dbReference type="SMART" id="SM00235">
    <property type="entry name" value="ZnMc"/>
    <property type="match status" value="1"/>
</dbReference>
<keyword evidence="6 8" id="KW-0482">Metalloprotease</keyword>
<feature type="binding site" evidence="8">
    <location>
        <position position="180"/>
    </location>
    <ligand>
        <name>Zn(2+)</name>
        <dbReference type="ChEBI" id="CHEBI:29105"/>
        <note>catalytic</note>
    </ligand>
</feature>